<dbReference type="Proteomes" id="UP000800094">
    <property type="component" value="Unassembled WGS sequence"/>
</dbReference>
<dbReference type="EMBL" id="ML987195">
    <property type="protein sequence ID" value="KAF2249580.1"/>
    <property type="molecule type" value="Genomic_DNA"/>
</dbReference>
<evidence type="ECO:0000256" key="2">
    <source>
        <dbReference type="ARBA" id="ARBA00023002"/>
    </source>
</evidence>
<protein>
    <submittedName>
        <fullName evidence="4">NAD(P)-binding protein</fullName>
    </submittedName>
</protein>
<evidence type="ECO:0000256" key="1">
    <source>
        <dbReference type="ARBA" id="ARBA00006484"/>
    </source>
</evidence>
<dbReference type="AlphaFoldDB" id="A0A6A6IJ31"/>
<evidence type="ECO:0000313" key="5">
    <source>
        <dbReference type="Proteomes" id="UP000800094"/>
    </source>
</evidence>
<gene>
    <name evidence="4" type="ORF">BU26DRAFT_519606</name>
</gene>
<evidence type="ECO:0000313" key="4">
    <source>
        <dbReference type="EMBL" id="KAF2249580.1"/>
    </source>
</evidence>
<dbReference type="GeneID" id="54582433"/>
<keyword evidence="3" id="KW-0472">Membrane</keyword>
<dbReference type="SUPFAM" id="SSF51735">
    <property type="entry name" value="NAD(P)-binding Rossmann-fold domains"/>
    <property type="match status" value="1"/>
</dbReference>
<proteinExistence type="inferred from homology"/>
<dbReference type="Gene3D" id="3.40.50.720">
    <property type="entry name" value="NAD(P)-binding Rossmann-like Domain"/>
    <property type="match status" value="1"/>
</dbReference>
<keyword evidence="5" id="KW-1185">Reference proteome</keyword>
<dbReference type="RefSeq" id="XP_033684584.1">
    <property type="nucleotide sequence ID" value="XM_033829103.1"/>
</dbReference>
<keyword evidence="2" id="KW-0560">Oxidoreductase</keyword>
<feature type="transmembrane region" description="Helical" evidence="3">
    <location>
        <begin position="20"/>
        <end position="42"/>
    </location>
</feature>
<name>A0A6A6IJ31_9PLEO</name>
<accession>A0A6A6IJ31</accession>
<dbReference type="PANTHER" id="PTHR24320">
    <property type="entry name" value="RETINOL DEHYDROGENASE"/>
    <property type="match status" value="1"/>
</dbReference>
<evidence type="ECO:0000256" key="3">
    <source>
        <dbReference type="SAM" id="Phobius"/>
    </source>
</evidence>
<dbReference type="InterPro" id="IPR036291">
    <property type="entry name" value="NAD(P)-bd_dom_sf"/>
</dbReference>
<dbReference type="OrthoDB" id="191139at2759"/>
<sequence>MATPEGRTADGFETQFGVNHLSHFLLFVLLRPALLAAATPYASSRALFLSSIGHRGGEVDFENYNLDGAYDKWKAYSQSKTANLWTANEADRRYGGYGLRAFSVQPGGIQTGLLQHMSEEETQGLSGDPALAPQFKSPEQGAATTVWGAISKSLDGMGGKYLEDVQIARAWQSSDGQWGPGYAPHAYSREKEAKLWELSLKLVGEES</sequence>
<dbReference type="PANTHER" id="PTHR24320:SF272">
    <property type="entry name" value="NAD(P)-BINDING ROSSMANN-FOLD SUPERFAMILY PROTEIN"/>
    <property type="match status" value="1"/>
</dbReference>
<dbReference type="GO" id="GO:0016491">
    <property type="term" value="F:oxidoreductase activity"/>
    <property type="evidence" value="ECO:0007669"/>
    <property type="project" value="UniProtKB-KW"/>
</dbReference>
<keyword evidence="3" id="KW-0812">Transmembrane</keyword>
<organism evidence="4 5">
    <name type="scientific">Trematosphaeria pertusa</name>
    <dbReference type="NCBI Taxonomy" id="390896"/>
    <lineage>
        <taxon>Eukaryota</taxon>
        <taxon>Fungi</taxon>
        <taxon>Dikarya</taxon>
        <taxon>Ascomycota</taxon>
        <taxon>Pezizomycotina</taxon>
        <taxon>Dothideomycetes</taxon>
        <taxon>Pleosporomycetidae</taxon>
        <taxon>Pleosporales</taxon>
        <taxon>Massarineae</taxon>
        <taxon>Trematosphaeriaceae</taxon>
        <taxon>Trematosphaeria</taxon>
    </lineage>
</organism>
<keyword evidence="3" id="KW-1133">Transmembrane helix</keyword>
<reference evidence="4" key="1">
    <citation type="journal article" date="2020" name="Stud. Mycol.">
        <title>101 Dothideomycetes genomes: a test case for predicting lifestyles and emergence of pathogens.</title>
        <authorList>
            <person name="Haridas S."/>
            <person name="Albert R."/>
            <person name="Binder M."/>
            <person name="Bloem J."/>
            <person name="Labutti K."/>
            <person name="Salamov A."/>
            <person name="Andreopoulos B."/>
            <person name="Baker S."/>
            <person name="Barry K."/>
            <person name="Bills G."/>
            <person name="Bluhm B."/>
            <person name="Cannon C."/>
            <person name="Castanera R."/>
            <person name="Culley D."/>
            <person name="Daum C."/>
            <person name="Ezra D."/>
            <person name="Gonzalez J."/>
            <person name="Henrissat B."/>
            <person name="Kuo A."/>
            <person name="Liang C."/>
            <person name="Lipzen A."/>
            <person name="Lutzoni F."/>
            <person name="Magnuson J."/>
            <person name="Mondo S."/>
            <person name="Nolan M."/>
            <person name="Ohm R."/>
            <person name="Pangilinan J."/>
            <person name="Park H.-J."/>
            <person name="Ramirez L."/>
            <person name="Alfaro M."/>
            <person name="Sun H."/>
            <person name="Tritt A."/>
            <person name="Yoshinaga Y."/>
            <person name="Zwiers L.-H."/>
            <person name="Turgeon B."/>
            <person name="Goodwin S."/>
            <person name="Spatafora J."/>
            <person name="Crous P."/>
            <person name="Grigoriev I."/>
        </authorList>
    </citation>
    <scope>NUCLEOTIDE SEQUENCE</scope>
    <source>
        <strain evidence="4">CBS 122368</strain>
    </source>
</reference>
<comment type="similarity">
    <text evidence="1">Belongs to the short-chain dehydrogenases/reductases (SDR) family.</text>
</comment>